<dbReference type="KEGG" id="ehl:EHLA_2824"/>
<reference evidence="8" key="1">
    <citation type="submission" date="2017-09" db="EMBL/GenBank/DDBJ databases">
        <authorList>
            <person name="Shetty A S."/>
        </authorList>
    </citation>
    <scope>NUCLEOTIDE SEQUENCE [LARGE SCALE GENOMIC DNA]</scope>
</reference>
<gene>
    <name evidence="7" type="ORF">EHLA_2824</name>
</gene>
<keyword evidence="2 7" id="KW-0808">Transferase</keyword>
<dbReference type="EMBL" id="LT907978">
    <property type="protein sequence ID" value="SOB73378.1"/>
    <property type="molecule type" value="Genomic_DNA"/>
</dbReference>
<dbReference type="GO" id="GO:0005524">
    <property type="term" value="F:ATP binding"/>
    <property type="evidence" value="ECO:0007669"/>
    <property type="project" value="UniProtKB-KW"/>
</dbReference>
<evidence type="ECO:0000256" key="5">
    <source>
        <dbReference type="ARBA" id="ARBA00022840"/>
    </source>
</evidence>
<accession>A0A285PUR0</accession>
<protein>
    <submittedName>
        <fullName evidence="7">Carbohydrate kinase PfkB</fullName>
        <ecNumber evidence="7">2.7.1.-</ecNumber>
    </submittedName>
</protein>
<dbReference type="InterPro" id="IPR011611">
    <property type="entry name" value="PfkB_dom"/>
</dbReference>
<evidence type="ECO:0000256" key="3">
    <source>
        <dbReference type="ARBA" id="ARBA00022741"/>
    </source>
</evidence>
<dbReference type="PANTHER" id="PTHR43085:SF1">
    <property type="entry name" value="PSEUDOURIDINE KINASE-RELATED"/>
    <property type="match status" value="1"/>
</dbReference>
<dbReference type="PANTHER" id="PTHR43085">
    <property type="entry name" value="HEXOKINASE FAMILY MEMBER"/>
    <property type="match status" value="1"/>
</dbReference>
<dbReference type="Proteomes" id="UP000217549">
    <property type="component" value="Chromosome I"/>
</dbReference>
<sequence length="334" mass="36912">MFEKSESIFQTRSGKNGERERSMSKIVLFGEPMALLIAQEYGKLEEVNLFSKKIAGADYNVSIGLNRLGHQALFITKLGENDPFGTYIYETMKKEGFDTSQITFDPVYRTGIMLKNKVKDGDPEIAYYRKNSAASMVSPEDIDKVDFTGVDHIHLTGIGCAVSESCMEAAKEIIKKGKENHIPISFDPNLRPALWKSQEVMVESLNSLAFQSDIVLPGIEEGKILTGFEEKEKIADFYLQHGVKEVIIKMGGEGAYYKTSEKEGVVEGFSVKEIVDTVGAGDGFAVGVISGRLEQLSIEEYVKRGNCIGALQIQVEGDNEGLPNRERLQNALNG</sequence>
<dbReference type="CDD" id="cd01166">
    <property type="entry name" value="KdgK"/>
    <property type="match status" value="1"/>
</dbReference>
<evidence type="ECO:0000256" key="1">
    <source>
        <dbReference type="ARBA" id="ARBA00010688"/>
    </source>
</evidence>
<dbReference type="SUPFAM" id="SSF53613">
    <property type="entry name" value="Ribokinase-like"/>
    <property type="match status" value="1"/>
</dbReference>
<dbReference type="PROSITE" id="PS00584">
    <property type="entry name" value="PFKB_KINASES_2"/>
    <property type="match status" value="1"/>
</dbReference>
<evidence type="ECO:0000256" key="4">
    <source>
        <dbReference type="ARBA" id="ARBA00022777"/>
    </source>
</evidence>
<dbReference type="AlphaFoldDB" id="A0A285PUR0"/>
<evidence type="ECO:0000313" key="7">
    <source>
        <dbReference type="EMBL" id="SOB73378.1"/>
    </source>
</evidence>
<dbReference type="EC" id="2.7.1.-" evidence="7"/>
<organism evidence="7 8">
    <name type="scientific">Anaerobutyricum hallii</name>
    <dbReference type="NCBI Taxonomy" id="39488"/>
    <lineage>
        <taxon>Bacteria</taxon>
        <taxon>Bacillati</taxon>
        <taxon>Bacillota</taxon>
        <taxon>Clostridia</taxon>
        <taxon>Lachnospirales</taxon>
        <taxon>Lachnospiraceae</taxon>
        <taxon>Anaerobutyricum</taxon>
    </lineage>
</organism>
<dbReference type="InterPro" id="IPR050306">
    <property type="entry name" value="PfkB_Carbo_kinase"/>
</dbReference>
<feature type="domain" description="Carbohydrate kinase PfkB" evidence="6">
    <location>
        <begin position="23"/>
        <end position="324"/>
    </location>
</feature>
<dbReference type="Gene3D" id="3.40.1190.20">
    <property type="match status" value="1"/>
</dbReference>
<comment type="similarity">
    <text evidence="1">Belongs to the carbohydrate kinase PfkB family.</text>
</comment>
<keyword evidence="4 7" id="KW-0418">Kinase</keyword>
<dbReference type="InterPro" id="IPR002173">
    <property type="entry name" value="Carboh/pur_kinase_PfkB_CS"/>
</dbReference>
<dbReference type="Pfam" id="PF00294">
    <property type="entry name" value="PfkB"/>
    <property type="match status" value="1"/>
</dbReference>
<evidence type="ECO:0000256" key="2">
    <source>
        <dbReference type="ARBA" id="ARBA00022679"/>
    </source>
</evidence>
<keyword evidence="3" id="KW-0547">Nucleotide-binding</keyword>
<dbReference type="GO" id="GO:0016301">
    <property type="term" value="F:kinase activity"/>
    <property type="evidence" value="ECO:0007669"/>
    <property type="project" value="UniProtKB-KW"/>
</dbReference>
<proteinExistence type="inferred from homology"/>
<dbReference type="InterPro" id="IPR029056">
    <property type="entry name" value="Ribokinase-like"/>
</dbReference>
<keyword evidence="5" id="KW-0067">ATP-binding</keyword>
<name>A0A285PUR0_9FIRM</name>
<evidence type="ECO:0000259" key="6">
    <source>
        <dbReference type="Pfam" id="PF00294"/>
    </source>
</evidence>
<keyword evidence="8" id="KW-1185">Reference proteome</keyword>
<evidence type="ECO:0000313" key="8">
    <source>
        <dbReference type="Proteomes" id="UP000217549"/>
    </source>
</evidence>